<protein>
    <recommendedName>
        <fullName evidence="6 11">Uroporphyrinogen decarboxylase</fullName>
        <ecNumber evidence="6 11">4.1.1.37</ecNumber>
    </recommendedName>
</protein>
<dbReference type="HAMAP" id="MF_00218">
    <property type="entry name" value="URO_D"/>
    <property type="match status" value="1"/>
</dbReference>
<evidence type="ECO:0000256" key="1">
    <source>
        <dbReference type="ARBA" id="ARBA00002448"/>
    </source>
</evidence>
<evidence type="ECO:0000256" key="11">
    <source>
        <dbReference type="RuleBase" id="RU000554"/>
    </source>
</evidence>
<comment type="subcellular location">
    <subcellularLocation>
        <location evidence="2">Plastid</location>
        <location evidence="2">Chloroplast</location>
    </subcellularLocation>
</comment>
<dbReference type="Pfam" id="PF01208">
    <property type="entry name" value="URO-D"/>
    <property type="match status" value="1"/>
</dbReference>
<dbReference type="NCBIfam" id="TIGR01464">
    <property type="entry name" value="hemE"/>
    <property type="match status" value="1"/>
</dbReference>
<dbReference type="GO" id="GO:0004853">
    <property type="term" value="F:uroporphyrinogen decarboxylase activity"/>
    <property type="evidence" value="ECO:0007669"/>
    <property type="project" value="UniProtKB-EC"/>
</dbReference>
<dbReference type="InterPro" id="IPR000257">
    <property type="entry name" value="Uroporphyrinogen_deCOase"/>
</dbReference>
<dbReference type="EMBL" id="JALJOU010000003">
    <property type="protein sequence ID" value="KAK9845292.1"/>
    <property type="molecule type" value="Genomic_DNA"/>
</dbReference>
<comment type="catalytic activity">
    <reaction evidence="10 11">
        <text>uroporphyrinogen III + 4 H(+) = coproporphyrinogen III + 4 CO2</text>
        <dbReference type="Rhea" id="RHEA:19865"/>
        <dbReference type="ChEBI" id="CHEBI:15378"/>
        <dbReference type="ChEBI" id="CHEBI:16526"/>
        <dbReference type="ChEBI" id="CHEBI:57308"/>
        <dbReference type="ChEBI" id="CHEBI:57309"/>
        <dbReference type="EC" id="4.1.1.37"/>
    </reaction>
</comment>
<evidence type="ECO:0000256" key="6">
    <source>
        <dbReference type="ARBA" id="ARBA00012288"/>
    </source>
</evidence>
<evidence type="ECO:0000256" key="10">
    <source>
        <dbReference type="ARBA" id="ARBA00048033"/>
    </source>
</evidence>
<dbReference type="InterPro" id="IPR006361">
    <property type="entry name" value="Uroporphyrinogen_deCO2ase_HemE"/>
</dbReference>
<dbReference type="SUPFAM" id="SSF51726">
    <property type="entry name" value="UROD/MetE-like"/>
    <property type="match status" value="1"/>
</dbReference>
<keyword evidence="16" id="KW-1185">Reference proteome</keyword>
<dbReference type="InterPro" id="IPR038071">
    <property type="entry name" value="UROD/MetE-like_sf"/>
</dbReference>
<dbReference type="PANTHER" id="PTHR21091:SF169">
    <property type="entry name" value="UROPORPHYRINOGEN DECARBOXYLASE"/>
    <property type="match status" value="1"/>
</dbReference>
<dbReference type="Proteomes" id="UP001445335">
    <property type="component" value="Unassembled WGS sequence"/>
</dbReference>
<dbReference type="GO" id="GO:0006779">
    <property type="term" value="P:porphyrin-containing compound biosynthetic process"/>
    <property type="evidence" value="ECO:0007669"/>
    <property type="project" value="UniProtKB-KW"/>
</dbReference>
<evidence type="ECO:0000256" key="2">
    <source>
        <dbReference type="ARBA" id="ARBA00004229"/>
    </source>
</evidence>
<name>A0AAW1SGZ0_9CHLO</name>
<keyword evidence="9 11" id="KW-0627">Porphyrin biosynthesis</keyword>
<comment type="pathway">
    <text evidence="3 11">Porphyrin-containing compound metabolism; protoporphyrin-IX biosynthesis; coproporphyrinogen-III from 5-aminolevulinate: step 4/4.</text>
</comment>
<evidence type="ECO:0000256" key="3">
    <source>
        <dbReference type="ARBA" id="ARBA00004804"/>
    </source>
</evidence>
<evidence type="ECO:0000259" key="14">
    <source>
        <dbReference type="PROSITE" id="PS00907"/>
    </source>
</evidence>
<evidence type="ECO:0000256" key="7">
    <source>
        <dbReference type="ARBA" id="ARBA00022793"/>
    </source>
</evidence>
<accession>A0AAW1SGZ0</accession>
<keyword evidence="7 11" id="KW-0210">Decarboxylase</keyword>
<dbReference type="FunFam" id="3.20.20.210:FF:000006">
    <property type="entry name" value="Uroporphyrinogen decarboxylase"/>
    <property type="match status" value="1"/>
</dbReference>
<keyword evidence="8 11" id="KW-0456">Lyase</keyword>
<feature type="domain" description="Uroporphyrinogen decarboxylase (URO-D)" evidence="14">
    <location>
        <begin position="160"/>
        <end position="176"/>
    </location>
</feature>
<dbReference type="AlphaFoldDB" id="A0AAW1SGZ0"/>
<dbReference type="EC" id="4.1.1.37" evidence="6 11"/>
<dbReference type="Gene3D" id="3.20.20.210">
    <property type="match status" value="1"/>
</dbReference>
<evidence type="ECO:0000256" key="9">
    <source>
        <dbReference type="ARBA" id="ARBA00023244"/>
    </source>
</evidence>
<feature type="domain" description="Uroporphyrinogen decarboxylase (URO-D)" evidence="13">
    <location>
        <begin position="40"/>
        <end position="49"/>
    </location>
</feature>
<comment type="caution">
    <text evidence="15">The sequence shown here is derived from an EMBL/GenBank/DDBJ whole genome shotgun (WGS) entry which is preliminary data.</text>
</comment>
<comment type="similarity">
    <text evidence="4 12">Belongs to the uroporphyrinogen decarboxylase family.</text>
</comment>
<dbReference type="CDD" id="cd00717">
    <property type="entry name" value="URO-D"/>
    <property type="match status" value="1"/>
</dbReference>
<organism evidence="15 16">
    <name type="scientific">Elliptochloris bilobata</name>
    <dbReference type="NCBI Taxonomy" id="381761"/>
    <lineage>
        <taxon>Eukaryota</taxon>
        <taxon>Viridiplantae</taxon>
        <taxon>Chlorophyta</taxon>
        <taxon>core chlorophytes</taxon>
        <taxon>Trebouxiophyceae</taxon>
        <taxon>Trebouxiophyceae incertae sedis</taxon>
        <taxon>Elliptochloris clade</taxon>
        <taxon>Elliptochloris</taxon>
    </lineage>
</organism>
<evidence type="ECO:0000256" key="5">
    <source>
        <dbReference type="ARBA" id="ARBA00011738"/>
    </source>
</evidence>
<reference evidence="15 16" key="1">
    <citation type="journal article" date="2024" name="Nat. Commun.">
        <title>Phylogenomics reveals the evolutionary origins of lichenization in chlorophyte algae.</title>
        <authorList>
            <person name="Puginier C."/>
            <person name="Libourel C."/>
            <person name="Otte J."/>
            <person name="Skaloud P."/>
            <person name="Haon M."/>
            <person name="Grisel S."/>
            <person name="Petersen M."/>
            <person name="Berrin J.G."/>
            <person name="Delaux P.M."/>
            <person name="Dal Grande F."/>
            <person name="Keller J."/>
        </authorList>
    </citation>
    <scope>NUCLEOTIDE SEQUENCE [LARGE SCALE GENOMIC DNA]</scope>
    <source>
        <strain evidence="15 16">SAG 245.80</strain>
    </source>
</reference>
<proteinExistence type="inferred from homology"/>
<dbReference type="PROSITE" id="PS00907">
    <property type="entry name" value="UROD_2"/>
    <property type="match status" value="1"/>
</dbReference>
<evidence type="ECO:0000256" key="4">
    <source>
        <dbReference type="ARBA" id="ARBA00009935"/>
    </source>
</evidence>
<evidence type="ECO:0000313" key="15">
    <source>
        <dbReference type="EMBL" id="KAK9845292.1"/>
    </source>
</evidence>
<evidence type="ECO:0000256" key="8">
    <source>
        <dbReference type="ARBA" id="ARBA00023239"/>
    </source>
</evidence>
<comment type="subunit">
    <text evidence="5">Homodimer.</text>
</comment>
<gene>
    <name evidence="15" type="ORF">WJX81_002573</name>
</gene>
<dbReference type="PROSITE" id="PS00906">
    <property type="entry name" value="UROD_1"/>
    <property type="match status" value="1"/>
</dbReference>
<dbReference type="GO" id="GO:0009507">
    <property type="term" value="C:chloroplast"/>
    <property type="evidence" value="ECO:0007669"/>
    <property type="project" value="UniProtKB-SubCell"/>
</dbReference>
<sequence>MLPSRAAAATEAPPARVQQADQAEPLLLRALRGDAVERPPVWMMRQAGRYMKVYQELCKKHPTFRERSENTDLAVEVSLQPWRAFRPDGVILFSDILTPLTGMNIPFDITAGKGPVIADPIRTMEQVKQVTQLVAEEATPYVGEALRRLRAEVGNQAAVLGFVGAPFTLASYIVEGGSSSKYTHIKRLAFSAPDVLHALLGKLADNIADYVRFQADAGAQAVQIFDSWASELAPQDFDVFAGPYIQRVVDSVRGSHPDLQLILYISGSGGLMERMAASGVDVISVDHRVDLRDALRRIGPGLAVQGNMDPGVLFGSREAIEARVVDTVRAAAGRRHIMNLGHGVLVGTPEDAVAHFFEVAKSVHQHL</sequence>
<comment type="function">
    <text evidence="1">Catalyzes the decarboxylation of four acetate groups of uroporphyrinogen-III to yield coproporphyrinogen-III.</text>
</comment>
<dbReference type="PANTHER" id="PTHR21091">
    <property type="entry name" value="METHYLTETRAHYDROFOLATE:HOMOCYSTEINE METHYLTRANSFERASE RELATED"/>
    <property type="match status" value="1"/>
</dbReference>
<evidence type="ECO:0000259" key="13">
    <source>
        <dbReference type="PROSITE" id="PS00906"/>
    </source>
</evidence>
<evidence type="ECO:0000256" key="12">
    <source>
        <dbReference type="RuleBase" id="RU004169"/>
    </source>
</evidence>
<evidence type="ECO:0000313" key="16">
    <source>
        <dbReference type="Proteomes" id="UP001445335"/>
    </source>
</evidence>